<evidence type="ECO:0000256" key="2">
    <source>
        <dbReference type="ARBA" id="ARBA00022618"/>
    </source>
</evidence>
<name>A0A523TFP9_UNCAE</name>
<dbReference type="InterPro" id="IPR003494">
    <property type="entry name" value="SHS2_FtsA"/>
</dbReference>
<reference evidence="8 9" key="1">
    <citation type="submission" date="2019-03" db="EMBL/GenBank/DDBJ databases">
        <title>Metabolic potential of uncultured bacteria and archaea associated with petroleum seepage in deep-sea sediments.</title>
        <authorList>
            <person name="Dong X."/>
            <person name="Hubert C."/>
        </authorList>
    </citation>
    <scope>NUCLEOTIDE SEQUENCE [LARGE SCALE GENOMIC DNA]</scope>
    <source>
        <strain evidence="8">E44_bin3</strain>
    </source>
</reference>
<dbReference type="PANTHER" id="PTHR32432">
    <property type="entry name" value="CELL DIVISION PROTEIN FTSA-RELATED"/>
    <property type="match status" value="1"/>
</dbReference>
<sequence length="400" mass="43554">MKDNLVVGLDIGTTKICALVARLSEEGHLKILSVGKCSSRGVRKGMVTDIEATSQAVKEAVTSAELSAGLKVKGVWVSIAGDHILAQDNRGFVKATGEDRTITAKDVEAVMEEASQLVLPPDREIIHVLPQQFTIDGQNLVKQPVGMKGTHLGVGVHVVTASSAWRGNIENCVRRAGYESEGVVLQSLASAMATVHPEEEDLGVALVDIGGGTTDLAIFLREGLRFSRVIPVGGSHITSDIAVGLHTTREKAEEIKLKYGFLSQATMRRKEKIRVEKIAGRGSYTVESKDLVRIIQPRVEEILELVEKELTRSGYRELLSAGMVLTGGTSLLRGIRELAEDQLGLPTKIGQAHLEEFQELTSPIYATVVGLVLYGIKRSEELTSKERLGVRIKEWLKEFF</sequence>
<keyword evidence="4 5" id="KW-0131">Cell cycle</keyword>
<evidence type="ECO:0000259" key="7">
    <source>
        <dbReference type="SMART" id="SM00842"/>
    </source>
</evidence>
<accession>A0A523TFP9</accession>
<dbReference type="CDD" id="cd24048">
    <property type="entry name" value="ASKHA_NBD_FtsA"/>
    <property type="match status" value="1"/>
</dbReference>
<evidence type="ECO:0000256" key="1">
    <source>
        <dbReference type="ARBA" id="ARBA00022475"/>
    </source>
</evidence>
<dbReference type="AlphaFoldDB" id="A0A523TFP9"/>
<evidence type="ECO:0000256" key="6">
    <source>
        <dbReference type="PIRNR" id="PIRNR003101"/>
    </source>
</evidence>
<dbReference type="GO" id="GO:0032153">
    <property type="term" value="C:cell division site"/>
    <property type="evidence" value="ECO:0007669"/>
    <property type="project" value="UniProtKB-UniRule"/>
</dbReference>
<keyword evidence="1 5" id="KW-1003">Cell membrane</keyword>
<dbReference type="SMART" id="SM00842">
    <property type="entry name" value="FtsA"/>
    <property type="match status" value="1"/>
</dbReference>
<protein>
    <recommendedName>
        <fullName evidence="5 6">Cell division protein FtsA</fullName>
    </recommendedName>
</protein>
<proteinExistence type="inferred from homology"/>
<dbReference type="InterPro" id="IPR020823">
    <property type="entry name" value="Cell_div_FtsA"/>
</dbReference>
<dbReference type="InterPro" id="IPR043129">
    <property type="entry name" value="ATPase_NBD"/>
</dbReference>
<gene>
    <name evidence="5 8" type="primary">ftsA</name>
    <name evidence="8" type="ORF">E3J68_02255</name>
</gene>
<keyword evidence="3 5" id="KW-0472">Membrane</keyword>
<dbReference type="GO" id="GO:0043093">
    <property type="term" value="P:FtsZ-dependent cytokinesis"/>
    <property type="evidence" value="ECO:0007669"/>
    <property type="project" value="UniProtKB-UniRule"/>
</dbReference>
<dbReference type="PANTHER" id="PTHR32432:SF4">
    <property type="entry name" value="CELL DIVISION PROTEIN FTSA"/>
    <property type="match status" value="1"/>
</dbReference>
<evidence type="ECO:0000313" key="9">
    <source>
        <dbReference type="Proteomes" id="UP000316517"/>
    </source>
</evidence>
<dbReference type="Pfam" id="PF14450">
    <property type="entry name" value="FtsA"/>
    <property type="match status" value="1"/>
</dbReference>
<evidence type="ECO:0000313" key="8">
    <source>
        <dbReference type="EMBL" id="TET29153.1"/>
    </source>
</evidence>
<comment type="subcellular location">
    <subcellularLocation>
        <location evidence="5">Cell membrane</location>
        <topology evidence="5">Peripheral membrane protein</topology>
        <orientation evidence="5">Cytoplasmic side</orientation>
    </subcellularLocation>
    <text evidence="5">Localizes to the Z ring in an FtsZ-dependent manner. Targeted to the membrane through a conserved C-terminal amphipathic helix.</text>
</comment>
<dbReference type="Gene3D" id="3.30.1490.110">
    <property type="match status" value="1"/>
</dbReference>
<dbReference type="InterPro" id="IPR050696">
    <property type="entry name" value="FtsA/MreB"/>
</dbReference>
<dbReference type="Proteomes" id="UP000316517">
    <property type="component" value="Unassembled WGS sequence"/>
</dbReference>
<dbReference type="SUPFAM" id="SSF53067">
    <property type="entry name" value="Actin-like ATPase domain"/>
    <property type="match status" value="2"/>
</dbReference>
<dbReference type="HAMAP" id="MF_02033">
    <property type="entry name" value="FtsA"/>
    <property type="match status" value="1"/>
</dbReference>
<dbReference type="NCBIfam" id="TIGR01174">
    <property type="entry name" value="ftsA"/>
    <property type="match status" value="1"/>
</dbReference>
<keyword evidence="2 5" id="KW-0132">Cell division</keyword>
<dbReference type="EMBL" id="SOJT01000095">
    <property type="protein sequence ID" value="TET29153.1"/>
    <property type="molecule type" value="Genomic_DNA"/>
</dbReference>
<organism evidence="8 9">
    <name type="scientific">Aerophobetes bacterium</name>
    <dbReference type="NCBI Taxonomy" id="2030807"/>
    <lineage>
        <taxon>Bacteria</taxon>
        <taxon>Candidatus Aerophobota</taxon>
    </lineage>
</organism>
<evidence type="ECO:0000256" key="4">
    <source>
        <dbReference type="ARBA" id="ARBA00023306"/>
    </source>
</evidence>
<evidence type="ECO:0000256" key="3">
    <source>
        <dbReference type="ARBA" id="ARBA00023136"/>
    </source>
</evidence>
<dbReference type="PIRSF" id="PIRSF003101">
    <property type="entry name" value="FtsA"/>
    <property type="match status" value="1"/>
</dbReference>
<evidence type="ECO:0000256" key="5">
    <source>
        <dbReference type="HAMAP-Rule" id="MF_02033"/>
    </source>
</evidence>
<comment type="caution">
    <text evidence="8">The sequence shown here is derived from an EMBL/GenBank/DDBJ whole genome shotgun (WGS) entry which is preliminary data.</text>
</comment>
<comment type="subunit">
    <text evidence="5">Self-interacts. Interacts with FtsZ.</text>
</comment>
<dbReference type="Gene3D" id="3.30.420.40">
    <property type="match status" value="2"/>
</dbReference>
<dbReference type="GO" id="GO:0009898">
    <property type="term" value="C:cytoplasmic side of plasma membrane"/>
    <property type="evidence" value="ECO:0007669"/>
    <property type="project" value="UniProtKB-UniRule"/>
</dbReference>
<comment type="function">
    <text evidence="5 6">Cell division protein that is involved in the assembly of the Z ring. May serve as a membrane anchor for the Z ring.</text>
</comment>
<dbReference type="Pfam" id="PF02491">
    <property type="entry name" value="SHS2_FTSA"/>
    <property type="match status" value="1"/>
</dbReference>
<feature type="domain" description="SHS2" evidence="7">
    <location>
        <begin position="6"/>
        <end position="194"/>
    </location>
</feature>
<comment type="similarity">
    <text evidence="5 6">Belongs to the FtsA/MreB family.</text>
</comment>